<evidence type="ECO:0000256" key="8">
    <source>
        <dbReference type="ARBA" id="ARBA00022842"/>
    </source>
</evidence>
<dbReference type="EC" id="2.5.1.75" evidence="10"/>
<dbReference type="InterPro" id="IPR039657">
    <property type="entry name" value="Dimethylallyltransferase"/>
</dbReference>
<dbReference type="PANTHER" id="PTHR11088">
    <property type="entry name" value="TRNA DIMETHYLALLYLTRANSFERASE"/>
    <property type="match status" value="1"/>
</dbReference>
<comment type="subunit">
    <text evidence="10">Monomer.</text>
</comment>
<dbReference type="Gene3D" id="3.40.50.300">
    <property type="entry name" value="P-loop containing nucleotide triphosphate hydrolases"/>
    <property type="match status" value="1"/>
</dbReference>
<evidence type="ECO:0000256" key="3">
    <source>
        <dbReference type="ARBA" id="ARBA00005842"/>
    </source>
</evidence>
<feature type="site" description="Interaction with substrate tRNA" evidence="10">
    <location>
        <position position="105"/>
    </location>
</feature>
<comment type="similarity">
    <text evidence="3 10 13">Belongs to the IPP transferase family.</text>
</comment>
<dbReference type="GO" id="GO:0005524">
    <property type="term" value="F:ATP binding"/>
    <property type="evidence" value="ECO:0007669"/>
    <property type="project" value="UniProtKB-UniRule"/>
</dbReference>
<dbReference type="KEGG" id="ifn:GM661_10090"/>
<evidence type="ECO:0000256" key="4">
    <source>
        <dbReference type="ARBA" id="ARBA00022679"/>
    </source>
</evidence>
<comment type="cofactor">
    <cofactor evidence="1 10">
        <name>Mg(2+)</name>
        <dbReference type="ChEBI" id="CHEBI:18420"/>
    </cofactor>
</comment>
<dbReference type="InterPro" id="IPR027417">
    <property type="entry name" value="P-loop_NTPase"/>
</dbReference>
<dbReference type="Proteomes" id="UP000665020">
    <property type="component" value="Chromosome"/>
</dbReference>
<dbReference type="Gene3D" id="1.10.20.140">
    <property type="match status" value="1"/>
</dbReference>
<dbReference type="RefSeq" id="WP_230866744.1">
    <property type="nucleotide sequence ID" value="NZ_CP046640.1"/>
</dbReference>
<evidence type="ECO:0000256" key="12">
    <source>
        <dbReference type="RuleBase" id="RU003784"/>
    </source>
</evidence>
<protein>
    <recommendedName>
        <fullName evidence="10">tRNA dimethylallyltransferase</fullName>
        <ecNumber evidence="10">2.5.1.75</ecNumber>
    </recommendedName>
    <alternativeName>
        <fullName evidence="10">Dimethylallyl diphosphate:tRNA dimethylallyltransferase</fullName>
        <shortName evidence="10">DMAPP:tRNA dimethylallyltransferase</shortName>
        <shortName evidence="10">DMATase</shortName>
    </alternativeName>
    <alternativeName>
        <fullName evidence="10">Isopentenyl-diphosphate:tRNA isopentenyltransferase</fullName>
        <shortName evidence="10">IPP transferase</shortName>
        <shortName evidence="10">IPPT</shortName>
        <shortName evidence="10">IPTase</shortName>
    </alternativeName>
</protein>
<sequence>MESCKRYPLLVLLGPTGVGKTGLSLKIARRMKFEIISADSMQIYRGMDIGTAKVSNEDRKVVRHHMIDIIEPDDDFSVADYKTLVDKLIPEIVKRGTRPMLVGGTGLYIKSVMRGFLFPEMKINKKLRSQLFQEAEDKGNIYIHNKLKEIDPELADKLHPNDLRRVIRGIEVYEETGKTTSYFKKKQTETPDRYKSLKIGLHRERSELYKRINQRVDKMIEDGLIEEVERLLEDGFKISGTALQGLGYKEIISYLKGEYDLAEAVRVLKRDTRHYAKRQLTWFRRDKSIKWINLSLLDSEEVLKEIINYINESELFF</sequence>
<dbReference type="PANTHER" id="PTHR11088:SF60">
    <property type="entry name" value="TRNA DIMETHYLALLYLTRANSFERASE"/>
    <property type="match status" value="1"/>
</dbReference>
<dbReference type="GO" id="GO:0006400">
    <property type="term" value="P:tRNA modification"/>
    <property type="evidence" value="ECO:0007669"/>
    <property type="project" value="TreeGrafter"/>
</dbReference>
<keyword evidence="15" id="KW-1185">Reference proteome</keyword>
<evidence type="ECO:0000256" key="5">
    <source>
        <dbReference type="ARBA" id="ARBA00022694"/>
    </source>
</evidence>
<dbReference type="SUPFAM" id="SSF52540">
    <property type="entry name" value="P-loop containing nucleoside triphosphate hydrolases"/>
    <property type="match status" value="2"/>
</dbReference>
<keyword evidence="8 10" id="KW-0460">Magnesium</keyword>
<evidence type="ECO:0000256" key="7">
    <source>
        <dbReference type="ARBA" id="ARBA00022840"/>
    </source>
</evidence>
<reference evidence="14" key="1">
    <citation type="submission" date="2019-12" db="EMBL/GenBank/DDBJ databases">
        <authorList>
            <person name="zhang j."/>
            <person name="sun C.M."/>
        </authorList>
    </citation>
    <scope>NUCLEOTIDE SEQUENCE</scope>
    <source>
        <strain evidence="14">NS-1</strain>
    </source>
</reference>
<dbReference type="HAMAP" id="MF_00185">
    <property type="entry name" value="IPP_trans"/>
    <property type="match status" value="1"/>
</dbReference>
<gene>
    <name evidence="10 14" type="primary">miaA</name>
    <name evidence="14" type="ORF">GM661_10090</name>
</gene>
<dbReference type="GO" id="GO:0052381">
    <property type="term" value="F:tRNA dimethylallyltransferase activity"/>
    <property type="evidence" value="ECO:0007669"/>
    <property type="project" value="UniProtKB-UniRule"/>
</dbReference>
<evidence type="ECO:0000256" key="6">
    <source>
        <dbReference type="ARBA" id="ARBA00022741"/>
    </source>
</evidence>
<accession>A0A8A7K926</accession>
<proteinExistence type="inferred from homology"/>
<keyword evidence="5 10" id="KW-0819">tRNA processing</keyword>
<feature type="binding site" evidence="10">
    <location>
        <begin position="16"/>
        <end position="21"/>
    </location>
    <ligand>
        <name>substrate</name>
    </ligand>
</feature>
<evidence type="ECO:0000256" key="10">
    <source>
        <dbReference type="HAMAP-Rule" id="MF_00185"/>
    </source>
</evidence>
<feature type="binding site" evidence="10">
    <location>
        <begin position="14"/>
        <end position="21"/>
    </location>
    <ligand>
        <name>ATP</name>
        <dbReference type="ChEBI" id="CHEBI:30616"/>
    </ligand>
</feature>
<evidence type="ECO:0000256" key="11">
    <source>
        <dbReference type="RuleBase" id="RU003783"/>
    </source>
</evidence>
<organism evidence="14 15">
    <name type="scientific">Iocasia fonsfrigidae</name>
    <dbReference type="NCBI Taxonomy" id="2682810"/>
    <lineage>
        <taxon>Bacteria</taxon>
        <taxon>Bacillati</taxon>
        <taxon>Bacillota</taxon>
        <taxon>Clostridia</taxon>
        <taxon>Halanaerobiales</taxon>
        <taxon>Halanaerobiaceae</taxon>
        <taxon>Iocasia</taxon>
    </lineage>
</organism>
<dbReference type="EMBL" id="CP046640">
    <property type="protein sequence ID" value="QTL98303.1"/>
    <property type="molecule type" value="Genomic_DNA"/>
</dbReference>
<dbReference type="InterPro" id="IPR018022">
    <property type="entry name" value="IPT"/>
</dbReference>
<evidence type="ECO:0000313" key="14">
    <source>
        <dbReference type="EMBL" id="QTL98303.1"/>
    </source>
</evidence>
<keyword evidence="6 10" id="KW-0547">Nucleotide-binding</keyword>
<evidence type="ECO:0000256" key="1">
    <source>
        <dbReference type="ARBA" id="ARBA00001946"/>
    </source>
</evidence>
<feature type="site" description="Interaction with substrate tRNA" evidence="10">
    <location>
        <position position="128"/>
    </location>
</feature>
<evidence type="ECO:0000256" key="2">
    <source>
        <dbReference type="ARBA" id="ARBA00003213"/>
    </source>
</evidence>
<evidence type="ECO:0000313" key="15">
    <source>
        <dbReference type="Proteomes" id="UP000665020"/>
    </source>
</evidence>
<name>A0A8A7K926_9FIRM</name>
<dbReference type="NCBIfam" id="TIGR00174">
    <property type="entry name" value="miaA"/>
    <property type="match status" value="1"/>
</dbReference>
<comment type="catalytic activity">
    <reaction evidence="9 10 11">
        <text>adenosine(37) in tRNA + dimethylallyl diphosphate = N(6)-dimethylallyladenosine(37) in tRNA + diphosphate</text>
        <dbReference type="Rhea" id="RHEA:26482"/>
        <dbReference type="Rhea" id="RHEA-COMP:10162"/>
        <dbReference type="Rhea" id="RHEA-COMP:10375"/>
        <dbReference type="ChEBI" id="CHEBI:33019"/>
        <dbReference type="ChEBI" id="CHEBI:57623"/>
        <dbReference type="ChEBI" id="CHEBI:74411"/>
        <dbReference type="ChEBI" id="CHEBI:74415"/>
        <dbReference type="EC" id="2.5.1.75"/>
    </reaction>
</comment>
<feature type="region of interest" description="Interaction with substrate tRNA" evidence="10">
    <location>
        <begin position="39"/>
        <end position="42"/>
    </location>
</feature>
<keyword evidence="7 10" id="KW-0067">ATP-binding</keyword>
<comment type="function">
    <text evidence="2 10 12">Catalyzes the transfer of a dimethylallyl group onto the adenine at position 37 in tRNAs that read codons beginning with uridine, leading to the formation of N6-(dimethylallyl)adenosine (i(6)A).</text>
</comment>
<evidence type="ECO:0000256" key="13">
    <source>
        <dbReference type="RuleBase" id="RU003785"/>
    </source>
</evidence>
<dbReference type="AlphaFoldDB" id="A0A8A7K926"/>
<keyword evidence="4 10" id="KW-0808">Transferase</keyword>
<comment type="caution">
    <text evidence="10">Lacks conserved residue(s) required for the propagation of feature annotation.</text>
</comment>
<dbReference type="Pfam" id="PF01715">
    <property type="entry name" value="IPPT"/>
    <property type="match status" value="1"/>
</dbReference>
<evidence type="ECO:0000256" key="9">
    <source>
        <dbReference type="ARBA" id="ARBA00049563"/>
    </source>
</evidence>